<protein>
    <submittedName>
        <fullName evidence="1">Uncharacterized protein</fullName>
    </submittedName>
</protein>
<gene>
    <name evidence="1" type="ORF">CEXT_647541</name>
</gene>
<accession>A0AAV4XKB2</accession>
<keyword evidence="2" id="KW-1185">Reference proteome</keyword>
<dbReference type="Proteomes" id="UP001054945">
    <property type="component" value="Unassembled WGS sequence"/>
</dbReference>
<organism evidence="1 2">
    <name type="scientific">Caerostris extrusa</name>
    <name type="common">Bark spider</name>
    <name type="synonym">Caerostris bankana</name>
    <dbReference type="NCBI Taxonomy" id="172846"/>
    <lineage>
        <taxon>Eukaryota</taxon>
        <taxon>Metazoa</taxon>
        <taxon>Ecdysozoa</taxon>
        <taxon>Arthropoda</taxon>
        <taxon>Chelicerata</taxon>
        <taxon>Arachnida</taxon>
        <taxon>Araneae</taxon>
        <taxon>Araneomorphae</taxon>
        <taxon>Entelegynae</taxon>
        <taxon>Araneoidea</taxon>
        <taxon>Araneidae</taxon>
        <taxon>Caerostris</taxon>
    </lineage>
</organism>
<evidence type="ECO:0000313" key="1">
    <source>
        <dbReference type="EMBL" id="GIY94188.1"/>
    </source>
</evidence>
<dbReference type="AlphaFoldDB" id="A0AAV4XKB2"/>
<reference evidence="1 2" key="1">
    <citation type="submission" date="2021-06" db="EMBL/GenBank/DDBJ databases">
        <title>Caerostris extrusa draft genome.</title>
        <authorList>
            <person name="Kono N."/>
            <person name="Arakawa K."/>
        </authorList>
    </citation>
    <scope>NUCLEOTIDE SEQUENCE [LARGE SCALE GENOMIC DNA]</scope>
</reference>
<dbReference type="EMBL" id="BPLR01000363">
    <property type="protein sequence ID" value="GIY94188.1"/>
    <property type="molecule type" value="Genomic_DNA"/>
</dbReference>
<evidence type="ECO:0000313" key="2">
    <source>
        <dbReference type="Proteomes" id="UP001054945"/>
    </source>
</evidence>
<proteinExistence type="predicted"/>
<name>A0AAV4XKB2_CAEEX</name>
<comment type="caution">
    <text evidence="1">The sequence shown here is derived from an EMBL/GenBank/DDBJ whole genome shotgun (WGS) entry which is preliminary data.</text>
</comment>
<sequence>MHRLTNDEGLRWKAAEHSIHPGMVKSPSRMECLKKSQAECATCAGGCANWRPSCVLLPALHHGRLRSWMRSTSCSCCNIDKTRKLSDEPGLVVVASIWSTKDMLPCFHYSKWAVVTDAFGLFALSCNIDKTRKLSDEPGLVVVDSIWSSKDILPCFHYSKWVVVTDAFGLFALSCNIDKTRKLSDEPGLVVVDSIWSSKDMLPCFHYSK</sequence>